<dbReference type="SUPFAM" id="SSF52777">
    <property type="entry name" value="CoA-dependent acyltransferases"/>
    <property type="match status" value="1"/>
</dbReference>
<dbReference type="EMBL" id="VVYP01000001">
    <property type="protein sequence ID" value="KAA5466387.1"/>
    <property type="molecule type" value="Genomic_DNA"/>
</dbReference>
<dbReference type="Pfam" id="PF00302">
    <property type="entry name" value="CAT"/>
    <property type="match status" value="1"/>
</dbReference>
<evidence type="ECO:0000313" key="4">
    <source>
        <dbReference type="EMBL" id="KAA5466387.1"/>
    </source>
</evidence>
<evidence type="ECO:0000313" key="22">
    <source>
        <dbReference type="Proteomes" id="UP000475905"/>
    </source>
</evidence>
<evidence type="ECO:0000313" key="8">
    <source>
        <dbReference type="EMBL" id="MDO6359480.1"/>
    </source>
</evidence>
<dbReference type="EMBL" id="CP103166">
    <property type="protein sequence ID" value="UVQ95492.1"/>
    <property type="molecule type" value="Genomic_DNA"/>
</dbReference>
<reference evidence="20 21" key="3">
    <citation type="journal article" date="2019" name="Nat. Med.">
        <title>A library of human gut bacterial isolates paired with longitudinal multiomics data enables mechanistic microbiome research.</title>
        <authorList>
            <person name="Poyet M."/>
            <person name="Groussin M."/>
            <person name="Gibbons S.M."/>
            <person name="Avila-Pacheco J."/>
            <person name="Jiang X."/>
            <person name="Kearney S.M."/>
            <person name="Perrotta A.R."/>
            <person name="Berdy B."/>
            <person name="Zhao S."/>
            <person name="Lieberman T.D."/>
            <person name="Swanson P.K."/>
            <person name="Smith M."/>
            <person name="Roesemann S."/>
            <person name="Alexander J.E."/>
            <person name="Rich S.A."/>
            <person name="Livny J."/>
            <person name="Vlamakis H."/>
            <person name="Clish C."/>
            <person name="Bullock K."/>
            <person name="Deik A."/>
            <person name="Scott J."/>
            <person name="Pierce K.A."/>
            <person name="Xavier R.J."/>
            <person name="Alm E.J."/>
        </authorList>
    </citation>
    <scope>NUCLEOTIDE SEQUENCE [LARGE SCALE GENOMIC DNA]</scope>
    <source>
        <strain evidence="7 20">BIOML-A19</strain>
        <strain evidence="6 23">BIOML-A21</strain>
        <strain evidence="5 21">BIOML-A25</strain>
        <strain evidence="4 22">BIOML-A31</strain>
    </source>
</reference>
<dbReference type="Proteomes" id="UP000284689">
    <property type="component" value="Unassembled WGS sequence"/>
</dbReference>
<dbReference type="EMBL" id="VVYJ01000011">
    <property type="protein sequence ID" value="KAA5473518.1"/>
    <property type="molecule type" value="Genomic_DNA"/>
</dbReference>
<organism evidence="3 15">
    <name type="scientific">Bacteroides caccae</name>
    <dbReference type="NCBI Taxonomy" id="47678"/>
    <lineage>
        <taxon>Bacteria</taxon>
        <taxon>Pseudomonadati</taxon>
        <taxon>Bacteroidota</taxon>
        <taxon>Bacteroidia</taxon>
        <taxon>Bacteroidales</taxon>
        <taxon>Bacteroidaceae</taxon>
        <taxon>Bacteroides</taxon>
    </lineage>
</organism>
<dbReference type="InterPro" id="IPR023213">
    <property type="entry name" value="CAT-like_dom_sf"/>
</dbReference>
<evidence type="ECO:0000313" key="11">
    <source>
        <dbReference type="EMBL" id="RHD46719.1"/>
    </source>
</evidence>
<evidence type="ECO:0000313" key="13">
    <source>
        <dbReference type="EMBL" id="UVQ95492.1"/>
    </source>
</evidence>
<evidence type="ECO:0000313" key="3">
    <source>
        <dbReference type="EMBL" id="CUQ31976.1"/>
    </source>
</evidence>
<evidence type="ECO:0000313" key="15">
    <source>
        <dbReference type="Proteomes" id="UP000095725"/>
    </source>
</evidence>
<dbReference type="Proteomes" id="UP000284205">
    <property type="component" value="Unassembled WGS sequence"/>
</dbReference>
<evidence type="ECO:0000313" key="10">
    <source>
        <dbReference type="EMBL" id="RGY24665.1"/>
    </source>
</evidence>
<dbReference type="Proteomes" id="UP000427825">
    <property type="component" value="Unassembled WGS sequence"/>
</dbReference>
<reference evidence="16 17" key="2">
    <citation type="submission" date="2018-08" db="EMBL/GenBank/DDBJ databases">
        <title>A genome reference for cultivated species of the human gut microbiota.</title>
        <authorList>
            <person name="Zou Y."/>
            <person name="Xue W."/>
            <person name="Luo G."/>
        </authorList>
    </citation>
    <scope>NUCLEOTIDE SEQUENCE [LARGE SCALE GENOMIC DNA]</scope>
    <source>
        <strain evidence="9 17">AF24-29LB</strain>
        <strain evidence="12 16">AM16-49B</strain>
        <strain evidence="11 19">AM31-16AC</strain>
        <strain evidence="10 18">OF02-6LB</strain>
    </source>
</reference>
<evidence type="ECO:0000313" key="7">
    <source>
        <dbReference type="EMBL" id="KAA5498507.1"/>
    </source>
</evidence>
<dbReference type="EMBL" id="VVYD01000009">
    <property type="protein sequence ID" value="KAA5498507.1"/>
    <property type="molecule type" value="Genomic_DNA"/>
</dbReference>
<dbReference type="EMBL" id="JAUONL010000019">
    <property type="protein sequence ID" value="MDO6359480.1"/>
    <property type="molecule type" value="Genomic_DNA"/>
</dbReference>
<dbReference type="STRING" id="47678.ERS852494_01546"/>
<reference evidence="13" key="4">
    <citation type="submission" date="2022-08" db="EMBL/GenBank/DDBJ databases">
        <title>Genome Sequencing of Bacteroides fragilis Group Isolates with Nanopore Technology.</title>
        <authorList>
            <person name="Tisza M.J."/>
            <person name="Smith D."/>
            <person name="Dekker J.P."/>
        </authorList>
    </citation>
    <scope>NUCLEOTIDE SEQUENCE</scope>
    <source>
        <strain evidence="13">BFG-474</strain>
    </source>
</reference>
<evidence type="ECO:0000313" key="5">
    <source>
        <dbReference type="EMBL" id="KAA5473518.1"/>
    </source>
</evidence>
<dbReference type="PIRSF" id="PIRSF000440">
    <property type="entry name" value="CAT"/>
    <property type="match status" value="1"/>
</dbReference>
<evidence type="ECO:0000256" key="1">
    <source>
        <dbReference type="PIRSR" id="PIRSR000440-1"/>
    </source>
</evidence>
<dbReference type="EMBL" id="QRUO01000009">
    <property type="protein sequence ID" value="RGR71010.1"/>
    <property type="molecule type" value="Genomic_DNA"/>
</dbReference>
<dbReference type="Proteomes" id="UP001060260">
    <property type="component" value="Chromosome"/>
</dbReference>
<feature type="active site" description="Proton acceptor" evidence="1">
    <location>
        <position position="190"/>
    </location>
</feature>
<evidence type="ECO:0000313" key="19">
    <source>
        <dbReference type="Proteomes" id="UP000284689"/>
    </source>
</evidence>
<evidence type="ECO:0000313" key="18">
    <source>
        <dbReference type="Proteomes" id="UP000284431"/>
    </source>
</evidence>
<dbReference type="KEGG" id="bcac:CGC64_12580"/>
<evidence type="ECO:0000313" key="6">
    <source>
        <dbReference type="EMBL" id="KAA5490948.1"/>
    </source>
</evidence>
<dbReference type="EMBL" id="VVYF01000012">
    <property type="protein sequence ID" value="KAA5490948.1"/>
    <property type="molecule type" value="Genomic_DNA"/>
</dbReference>
<evidence type="ECO:0000313" key="20">
    <source>
        <dbReference type="Proteomes" id="UP000368418"/>
    </source>
</evidence>
<dbReference type="Proteomes" id="UP000095657">
    <property type="component" value="Unassembled WGS sequence"/>
</dbReference>
<dbReference type="GeneID" id="75114344"/>
<dbReference type="PANTHER" id="PTHR38474">
    <property type="entry name" value="SLR0299 PROTEIN"/>
    <property type="match status" value="1"/>
</dbReference>
<reference evidence="8" key="5">
    <citation type="submission" date="2023-07" db="EMBL/GenBank/DDBJ databases">
        <title>Whole Genome Sequencing of Colonoscopy isolates.</title>
        <authorList>
            <person name="Surve S.V."/>
            <person name="Valls R.A."/>
            <person name="Barrak K.E."/>
            <person name="Gardner T.B."/>
            <person name="O'Toole G.A."/>
        </authorList>
    </citation>
    <scope>NUCLEOTIDE SEQUENCE</scope>
    <source>
        <strain evidence="8">GP0119</strain>
    </source>
</reference>
<dbReference type="Proteomes" id="UP000284431">
    <property type="component" value="Unassembled WGS sequence"/>
</dbReference>
<dbReference type="Proteomes" id="UP000475905">
    <property type="component" value="Unassembled WGS sequence"/>
</dbReference>
<dbReference type="PANTHER" id="PTHR38474:SF1">
    <property type="entry name" value="SLR0299 PROTEIN"/>
    <property type="match status" value="1"/>
</dbReference>
<dbReference type="Proteomes" id="UP001170023">
    <property type="component" value="Unassembled WGS sequence"/>
</dbReference>
<dbReference type="Gene3D" id="3.30.559.10">
    <property type="entry name" value="Chloramphenicol acetyltransferase-like domain"/>
    <property type="match status" value="1"/>
</dbReference>
<dbReference type="EMBL" id="QSJD01000021">
    <property type="protein sequence ID" value="RHD46719.1"/>
    <property type="molecule type" value="Genomic_DNA"/>
</dbReference>
<protein>
    <submittedName>
        <fullName evidence="3">Chloramphenicol acetyltransferase</fullName>
        <ecNumber evidence="3">2.3.1.28</ecNumber>
    </submittedName>
</protein>
<dbReference type="Proteomes" id="UP000095725">
    <property type="component" value="Unassembled WGS sequence"/>
</dbReference>
<name>A0A174VET5_9BACE</name>
<accession>A0A174VET5</accession>
<dbReference type="RefSeq" id="WP_005676101.1">
    <property type="nucleotide sequence ID" value="NZ_CABMOQ010000006.1"/>
</dbReference>
<dbReference type="SMART" id="SM01059">
    <property type="entry name" value="CAT"/>
    <property type="match status" value="1"/>
</dbReference>
<dbReference type="EC" id="2.3.1.28" evidence="3"/>
<gene>
    <name evidence="3" type="primary">cat3</name>
    <name evidence="12" type="ORF">DW190_05160</name>
    <name evidence="11" type="ORF">DW794_13375</name>
    <name evidence="9" type="ORF">DWY26_10825</name>
    <name evidence="10" type="ORF">DXA49_13025</name>
    <name evidence="2" type="ORF">ERS852494_01546</name>
    <name evidence="3" type="ORF">ERS852558_02604</name>
    <name evidence="7" type="ORF">F2Y31_11210</name>
    <name evidence="6" type="ORF">F2Y35_12965</name>
    <name evidence="4" type="ORF">F2Y36_00585</name>
    <name evidence="5" type="ORF">F2Y39_17715</name>
    <name evidence="13" type="ORF">NXW23_14065</name>
    <name evidence="8" type="ORF">Q4469_17700</name>
</gene>
<dbReference type="EMBL" id="CZAI01000003">
    <property type="protein sequence ID" value="CUP12084.1"/>
    <property type="molecule type" value="Genomic_DNA"/>
</dbReference>
<evidence type="ECO:0000313" key="23">
    <source>
        <dbReference type="Proteomes" id="UP000491168"/>
    </source>
</evidence>
<dbReference type="AlphaFoldDB" id="A0A174VET5"/>
<evidence type="ECO:0000313" key="2">
    <source>
        <dbReference type="EMBL" id="CUP12084.1"/>
    </source>
</evidence>
<dbReference type="EMBL" id="QRKD01000002">
    <property type="protein sequence ID" value="RHH94063.1"/>
    <property type="molecule type" value="Genomic_DNA"/>
</dbReference>
<dbReference type="EMBL" id="CZBL01000010">
    <property type="protein sequence ID" value="CUQ31976.1"/>
    <property type="molecule type" value="Genomic_DNA"/>
</dbReference>
<proteinExistence type="predicted"/>
<keyword evidence="3" id="KW-0808">Transferase</keyword>
<evidence type="ECO:0000313" key="21">
    <source>
        <dbReference type="Proteomes" id="UP000427825"/>
    </source>
</evidence>
<evidence type="ECO:0000313" key="17">
    <source>
        <dbReference type="Proteomes" id="UP000284205"/>
    </source>
</evidence>
<evidence type="ECO:0000313" key="16">
    <source>
        <dbReference type="Proteomes" id="UP000283512"/>
    </source>
</evidence>
<dbReference type="InterPro" id="IPR001707">
    <property type="entry name" value="Cmp_AcTrfase"/>
</dbReference>
<evidence type="ECO:0000313" key="12">
    <source>
        <dbReference type="EMBL" id="RHH94063.1"/>
    </source>
</evidence>
<sequence length="207" mass="23687">MNQIEKIIDIATWNRKEHFEHFSAFDDPFFGVTVNVDCTRAYREAKNKGVSFSLLLLHRIITAAAKVEEFRYRIEGEKVVCYDSLLPEATVGRADHTFSFASFEYDPDELTFILKAKAEMERLQTTTGLNKEGTFHPNAIHYSAVPWLTFTDMKHPTNMRSGDSVPKISTGKYFREGEKLMLPISVTCHHGLMDGYHVAKFIESLDL</sequence>
<keyword evidence="3" id="KW-0012">Acyltransferase</keyword>
<dbReference type="Proteomes" id="UP000368418">
    <property type="component" value="Unassembled WGS sequence"/>
</dbReference>
<evidence type="ECO:0000313" key="14">
    <source>
        <dbReference type="Proteomes" id="UP000095657"/>
    </source>
</evidence>
<dbReference type="EMBL" id="QSCS01000020">
    <property type="protein sequence ID" value="RGY24665.1"/>
    <property type="molecule type" value="Genomic_DNA"/>
</dbReference>
<dbReference type="GO" id="GO:0008811">
    <property type="term" value="F:chloramphenicol O-acetyltransferase activity"/>
    <property type="evidence" value="ECO:0007669"/>
    <property type="project" value="UniProtKB-EC"/>
</dbReference>
<dbReference type="Proteomes" id="UP000491168">
    <property type="component" value="Unassembled WGS sequence"/>
</dbReference>
<reference evidence="14 15" key="1">
    <citation type="submission" date="2015-09" db="EMBL/GenBank/DDBJ databases">
        <authorList>
            <consortium name="Pathogen Informatics"/>
        </authorList>
    </citation>
    <scope>NUCLEOTIDE SEQUENCE [LARGE SCALE GENOMIC DNA]</scope>
    <source>
        <strain evidence="2 14">2789STDY5834880</strain>
        <strain evidence="3 15">2789STDY5834946</strain>
    </source>
</reference>
<dbReference type="Proteomes" id="UP000283512">
    <property type="component" value="Unassembled WGS sequence"/>
</dbReference>
<evidence type="ECO:0000313" key="9">
    <source>
        <dbReference type="EMBL" id="RGR71010.1"/>
    </source>
</evidence>